<evidence type="ECO:0000313" key="5">
    <source>
        <dbReference type="Proteomes" id="UP001139409"/>
    </source>
</evidence>
<dbReference type="SUPFAM" id="SSF52768">
    <property type="entry name" value="Arginase/deacetylase"/>
    <property type="match status" value="1"/>
</dbReference>
<gene>
    <name evidence="4" type="ORF">LDX50_29485</name>
</gene>
<dbReference type="InterPro" id="IPR006035">
    <property type="entry name" value="Ureohydrolase"/>
</dbReference>
<dbReference type="CDD" id="cd09988">
    <property type="entry name" value="Formimidoylglutamase"/>
    <property type="match status" value="1"/>
</dbReference>
<dbReference type="GO" id="GO:0008783">
    <property type="term" value="F:agmatinase activity"/>
    <property type="evidence" value="ECO:0007669"/>
    <property type="project" value="TreeGrafter"/>
</dbReference>
<dbReference type="Pfam" id="PF00491">
    <property type="entry name" value="Arginase"/>
    <property type="match status" value="1"/>
</dbReference>
<dbReference type="InterPro" id="IPR023696">
    <property type="entry name" value="Ureohydrolase_dom_sf"/>
</dbReference>
<dbReference type="PROSITE" id="PS51409">
    <property type="entry name" value="ARGINASE_2"/>
    <property type="match status" value="1"/>
</dbReference>
<name>A0A9X1HYQ3_9BACT</name>
<comment type="caution">
    <text evidence="4">The sequence shown here is derived from an EMBL/GenBank/DDBJ whole genome shotgun (WGS) entry which is preliminary data.</text>
</comment>
<dbReference type="AlphaFoldDB" id="A0A9X1HYQ3"/>
<dbReference type="Gene3D" id="3.40.800.10">
    <property type="entry name" value="Ureohydrolase domain"/>
    <property type="match status" value="1"/>
</dbReference>
<dbReference type="EMBL" id="JAIXNE010000008">
    <property type="protein sequence ID" value="MCA6079042.1"/>
    <property type="molecule type" value="Genomic_DNA"/>
</dbReference>
<evidence type="ECO:0000256" key="1">
    <source>
        <dbReference type="ARBA" id="ARBA00022723"/>
    </source>
</evidence>
<dbReference type="Proteomes" id="UP001139409">
    <property type="component" value="Unassembled WGS sequence"/>
</dbReference>
<accession>A0A9X1HYQ3</accession>
<dbReference type="GO" id="GO:0033389">
    <property type="term" value="P:putrescine biosynthetic process from arginine, via agmatine"/>
    <property type="evidence" value="ECO:0007669"/>
    <property type="project" value="TreeGrafter"/>
</dbReference>
<organism evidence="4 5">
    <name type="scientific">Fulvivirga sedimenti</name>
    <dbReference type="NCBI Taxonomy" id="2879465"/>
    <lineage>
        <taxon>Bacteria</taxon>
        <taxon>Pseudomonadati</taxon>
        <taxon>Bacteroidota</taxon>
        <taxon>Cytophagia</taxon>
        <taxon>Cytophagales</taxon>
        <taxon>Fulvivirgaceae</taxon>
        <taxon>Fulvivirga</taxon>
    </lineage>
</organism>
<keyword evidence="2" id="KW-0378">Hydrolase</keyword>
<comment type="similarity">
    <text evidence="3">Belongs to the arginase family.</text>
</comment>
<sequence>MNLKLFFSPLEESLFRHIRHSNSFFKNIRSNIEQMPEIRGMDIAIIGVPEERGTSENIGTAKGPDEVRKKLYALKKGYGYYKIVDLGNLRPGHDLDETLGRLQEVCKFLLEKNILPVIIGGSQDLDYGQFRGYEDLEKLVSVLNVDAFLDMEETAADMSRKHIHKMMVHEPNFLFHYSHLAYQTYLVDQNTPQVLEMLYFECHRLGKLRHNFTEIEPIIRNADMLTFDVSSIKSADAPGSGLAQPFGLTGEEACQICWYAGMNEKLSSAGFYEYNPDLDDEMMKTASVVATMVWYFIEGFYHRKNELVFRQNDYLKFVVSMPSSPATITFYKSKLSDKWWLEIPVSHPSLRYDRTIIVPCSYSDYTTATTGEVPDRYVQAQAKLV</sequence>
<dbReference type="PANTHER" id="PTHR11358:SF26">
    <property type="entry name" value="GUANIDINO ACID HYDROLASE, MITOCHONDRIAL"/>
    <property type="match status" value="1"/>
</dbReference>
<dbReference type="GO" id="GO:0046872">
    <property type="term" value="F:metal ion binding"/>
    <property type="evidence" value="ECO:0007669"/>
    <property type="project" value="UniProtKB-KW"/>
</dbReference>
<reference evidence="4" key="1">
    <citation type="submission" date="2021-09" db="EMBL/GenBank/DDBJ databases">
        <title>Fulvivirga sp. isolated from coastal sediment.</title>
        <authorList>
            <person name="Yu H."/>
        </authorList>
    </citation>
    <scope>NUCLEOTIDE SEQUENCE</scope>
    <source>
        <strain evidence="4">1062</strain>
    </source>
</reference>
<evidence type="ECO:0000256" key="3">
    <source>
        <dbReference type="PROSITE-ProRule" id="PRU00742"/>
    </source>
</evidence>
<proteinExistence type="inferred from homology"/>
<evidence type="ECO:0000313" key="4">
    <source>
        <dbReference type="EMBL" id="MCA6079042.1"/>
    </source>
</evidence>
<keyword evidence="5" id="KW-1185">Reference proteome</keyword>
<protein>
    <submittedName>
        <fullName evidence="4">Formimidoylglutamase</fullName>
    </submittedName>
</protein>
<dbReference type="PANTHER" id="PTHR11358">
    <property type="entry name" value="ARGINASE/AGMATINASE"/>
    <property type="match status" value="1"/>
</dbReference>
<dbReference type="RefSeq" id="WP_225699904.1">
    <property type="nucleotide sequence ID" value="NZ_JAIXNE010000008.1"/>
</dbReference>
<evidence type="ECO:0000256" key="2">
    <source>
        <dbReference type="ARBA" id="ARBA00022801"/>
    </source>
</evidence>
<keyword evidence="1" id="KW-0479">Metal-binding</keyword>